<sequence>MRRPNATNRILPGDEGGDDSDDDDDDDGRPPTVYEEDEADSFGERRLPIDDPASRPPIEPFLGMNDAGRRQRQRWAEEAKSSEPDDVAASSASSAEREKLKRVLGGRRSWLTRTRYFQRAIDASFDKIDVDGSGDVTLDELYAGLLLIHLQMAAYVGASACKPASKSYVAEIFHLLDKDHSGVLTREEFSSVMKILYSQVFTRIVIQWSLTLMVVPVVSQFIIEYATALLSWMAREFSKDVDDDSYSMQSLLWRAWRLFLSCVSRWTDGMEGAIATATDMIPSSVWRGMPLTMATAAQTSIALPYILGRVEDFFMWAAHRK</sequence>
<feature type="domain" description="EF-hand" evidence="3">
    <location>
        <begin position="116"/>
        <end position="151"/>
    </location>
</feature>
<reference evidence="4 5" key="1">
    <citation type="submission" date="2024-10" db="EMBL/GenBank/DDBJ databases">
        <title>Updated reference genomes for cyclostephanoid diatoms.</title>
        <authorList>
            <person name="Roberts W.R."/>
            <person name="Alverson A.J."/>
        </authorList>
    </citation>
    <scope>NUCLEOTIDE SEQUENCE [LARGE SCALE GENOMIC DNA]</scope>
    <source>
        <strain evidence="4 5">AJA276-08</strain>
    </source>
</reference>
<comment type="caution">
    <text evidence="4">The sequence shown here is derived from an EMBL/GenBank/DDBJ whole genome shotgun (WGS) entry which is preliminary data.</text>
</comment>
<evidence type="ECO:0000256" key="1">
    <source>
        <dbReference type="ARBA" id="ARBA00022837"/>
    </source>
</evidence>
<dbReference type="EMBL" id="JALLAZ020000954">
    <property type="protein sequence ID" value="KAL3783810.1"/>
    <property type="molecule type" value="Genomic_DNA"/>
</dbReference>
<feature type="compositionally biased region" description="Basic and acidic residues" evidence="2">
    <location>
        <begin position="42"/>
        <end position="53"/>
    </location>
</feature>
<evidence type="ECO:0000313" key="5">
    <source>
        <dbReference type="Proteomes" id="UP001530315"/>
    </source>
</evidence>
<dbReference type="Gene3D" id="1.10.238.10">
    <property type="entry name" value="EF-hand"/>
    <property type="match status" value="1"/>
</dbReference>
<feature type="compositionally biased region" description="Acidic residues" evidence="2">
    <location>
        <begin position="15"/>
        <end position="27"/>
    </location>
</feature>
<gene>
    <name evidence="4" type="ORF">ACHAW5_003206</name>
</gene>
<accession>A0ABD3PBM2</accession>
<evidence type="ECO:0000259" key="3">
    <source>
        <dbReference type="PROSITE" id="PS50222"/>
    </source>
</evidence>
<keyword evidence="5" id="KW-1185">Reference proteome</keyword>
<dbReference type="SMART" id="SM00054">
    <property type="entry name" value="EFh"/>
    <property type="match status" value="2"/>
</dbReference>
<dbReference type="AlphaFoldDB" id="A0ABD3PBM2"/>
<name>A0ABD3PBM2_9STRA</name>
<dbReference type="InterPro" id="IPR011992">
    <property type="entry name" value="EF-hand-dom_pair"/>
</dbReference>
<feature type="domain" description="EF-hand" evidence="3">
    <location>
        <begin position="164"/>
        <end position="199"/>
    </location>
</feature>
<protein>
    <recommendedName>
        <fullName evidence="3">EF-hand domain-containing protein</fullName>
    </recommendedName>
</protein>
<dbReference type="PROSITE" id="PS50222">
    <property type="entry name" value="EF_HAND_2"/>
    <property type="match status" value="2"/>
</dbReference>
<dbReference type="InterPro" id="IPR018247">
    <property type="entry name" value="EF_Hand_1_Ca_BS"/>
</dbReference>
<dbReference type="SUPFAM" id="SSF47473">
    <property type="entry name" value="EF-hand"/>
    <property type="match status" value="1"/>
</dbReference>
<dbReference type="Pfam" id="PF13405">
    <property type="entry name" value="EF-hand_6"/>
    <property type="match status" value="1"/>
</dbReference>
<evidence type="ECO:0000313" key="4">
    <source>
        <dbReference type="EMBL" id="KAL3783810.1"/>
    </source>
</evidence>
<organism evidence="4 5">
    <name type="scientific">Stephanodiscus triporus</name>
    <dbReference type="NCBI Taxonomy" id="2934178"/>
    <lineage>
        <taxon>Eukaryota</taxon>
        <taxon>Sar</taxon>
        <taxon>Stramenopiles</taxon>
        <taxon>Ochrophyta</taxon>
        <taxon>Bacillariophyta</taxon>
        <taxon>Coscinodiscophyceae</taxon>
        <taxon>Thalassiosirophycidae</taxon>
        <taxon>Stephanodiscales</taxon>
        <taxon>Stephanodiscaceae</taxon>
        <taxon>Stephanodiscus</taxon>
    </lineage>
</organism>
<dbReference type="InterPro" id="IPR002048">
    <property type="entry name" value="EF_hand_dom"/>
</dbReference>
<dbReference type="Proteomes" id="UP001530315">
    <property type="component" value="Unassembled WGS sequence"/>
</dbReference>
<dbReference type="Pfam" id="PF13202">
    <property type="entry name" value="EF-hand_5"/>
    <property type="match status" value="1"/>
</dbReference>
<feature type="compositionally biased region" description="Basic and acidic residues" evidence="2">
    <location>
        <begin position="74"/>
        <end position="83"/>
    </location>
</feature>
<proteinExistence type="predicted"/>
<feature type="region of interest" description="Disordered" evidence="2">
    <location>
        <begin position="1"/>
        <end position="96"/>
    </location>
</feature>
<dbReference type="PROSITE" id="PS00018">
    <property type="entry name" value="EF_HAND_1"/>
    <property type="match status" value="2"/>
</dbReference>
<evidence type="ECO:0000256" key="2">
    <source>
        <dbReference type="SAM" id="MobiDB-lite"/>
    </source>
</evidence>
<keyword evidence="1" id="KW-0106">Calcium</keyword>